<evidence type="ECO:0000313" key="1">
    <source>
        <dbReference type="EMBL" id="CAD7413993.1"/>
    </source>
</evidence>
<proteinExistence type="predicted"/>
<reference evidence="1" key="1">
    <citation type="submission" date="2020-11" db="EMBL/GenBank/DDBJ databases">
        <authorList>
            <person name="Tran Van P."/>
        </authorList>
    </citation>
    <scope>NUCLEOTIDE SEQUENCE</scope>
</reference>
<gene>
    <name evidence="1" type="ORF">TPSB3V08_LOCUS9383</name>
</gene>
<organism evidence="1">
    <name type="scientific">Timema poppense</name>
    <name type="common">Walking stick</name>
    <dbReference type="NCBI Taxonomy" id="170557"/>
    <lineage>
        <taxon>Eukaryota</taxon>
        <taxon>Metazoa</taxon>
        <taxon>Ecdysozoa</taxon>
        <taxon>Arthropoda</taxon>
        <taxon>Hexapoda</taxon>
        <taxon>Insecta</taxon>
        <taxon>Pterygota</taxon>
        <taxon>Neoptera</taxon>
        <taxon>Polyneoptera</taxon>
        <taxon>Phasmatodea</taxon>
        <taxon>Timematodea</taxon>
        <taxon>Timematoidea</taxon>
        <taxon>Timematidae</taxon>
        <taxon>Timema</taxon>
    </lineage>
</organism>
<dbReference type="EMBL" id="OD007424">
    <property type="protein sequence ID" value="CAD7413993.1"/>
    <property type="molecule type" value="Genomic_DNA"/>
</dbReference>
<dbReference type="AlphaFoldDB" id="A0A7R9DFV7"/>
<protein>
    <submittedName>
        <fullName evidence="1">Uncharacterized protein</fullName>
    </submittedName>
</protein>
<sequence>MHSHPPPTRLDTTIHADSGKCELPLRARREFKSRHSIEFHEDMNLTAVQENVLSNDHNKAKLISILMETFVENNVEVKKSEGDGNTLITLTAIDCSMSEEKFVLVREDVDLLVLLKAFAPETPELLYVKPGRGKVQTKLLLRDQQLSALPPNQEAAITALVFTIKCNGGKETRDCVPCSGASCDNSGRPEIVWPAVEFSAITPGDQRLCALQWSLTRDCVPCSGASCDNSRRPEIVWPAVEFSAITLEDFDDIKEESNASTATILPTTGAVDVLQDRRAMVPTVTT</sequence>
<accession>A0A7R9DFV7</accession>
<name>A0A7R9DFV7_TIMPO</name>